<dbReference type="PANTHER" id="PTHR35377">
    <property type="entry name" value="ANTITOXIN VAPB49-RELATED-RELATED"/>
    <property type="match status" value="1"/>
</dbReference>
<sequence length="84" mass="9253">MTQTVNIYAAKAQLSGLLAAVEAGDEVVIARAGRPIARLTQYEHRTRDRSPGAMKGLIWMSPNFDETDEQFIQDFDAASDQALL</sequence>
<evidence type="ECO:0000313" key="2">
    <source>
        <dbReference type="EMBL" id="CAB4672154.1"/>
    </source>
</evidence>
<proteinExistence type="inferred from homology"/>
<evidence type="ECO:0000256" key="1">
    <source>
        <dbReference type="ARBA" id="ARBA00009981"/>
    </source>
</evidence>
<comment type="similarity">
    <text evidence="1">Belongs to the phD/YefM antitoxin family.</text>
</comment>
<reference evidence="2" key="1">
    <citation type="submission" date="2020-05" db="EMBL/GenBank/DDBJ databases">
        <authorList>
            <person name="Chiriac C."/>
            <person name="Salcher M."/>
            <person name="Ghai R."/>
            <person name="Kavagutti S V."/>
        </authorList>
    </citation>
    <scope>NUCLEOTIDE SEQUENCE</scope>
</reference>
<dbReference type="AlphaFoldDB" id="A0A6J6MGX2"/>
<dbReference type="EMBL" id="CAEZWW010000065">
    <property type="protein sequence ID" value="CAB4672154.1"/>
    <property type="molecule type" value="Genomic_DNA"/>
</dbReference>
<name>A0A6J6MGX2_9ZZZZ</name>
<dbReference type="Gene3D" id="3.40.1620.10">
    <property type="entry name" value="YefM-like domain"/>
    <property type="match status" value="1"/>
</dbReference>
<dbReference type="NCBIfam" id="TIGR01552">
    <property type="entry name" value="phd_fam"/>
    <property type="match status" value="1"/>
</dbReference>
<protein>
    <submittedName>
        <fullName evidence="2">Unannotated protein</fullName>
    </submittedName>
</protein>
<organism evidence="2">
    <name type="scientific">freshwater metagenome</name>
    <dbReference type="NCBI Taxonomy" id="449393"/>
    <lineage>
        <taxon>unclassified sequences</taxon>
        <taxon>metagenomes</taxon>
        <taxon>ecological metagenomes</taxon>
    </lineage>
</organism>
<gene>
    <name evidence="2" type="ORF">UFOPK2310_00675</name>
</gene>
<dbReference type="InterPro" id="IPR051416">
    <property type="entry name" value="phD-YefM_TA_antitoxins"/>
</dbReference>
<dbReference type="InterPro" id="IPR036165">
    <property type="entry name" value="YefM-like_sf"/>
</dbReference>
<accession>A0A6J6MGX2</accession>
<dbReference type="SUPFAM" id="SSF143120">
    <property type="entry name" value="YefM-like"/>
    <property type="match status" value="1"/>
</dbReference>